<geneLocation type="mitochondrion" evidence="6"/>
<dbReference type="OrthoDB" id="419980at2759"/>
<dbReference type="AlphaFoldDB" id="R4I7S9"/>
<dbReference type="GO" id="GO:0008168">
    <property type="term" value="F:methyltransferase activity"/>
    <property type="evidence" value="ECO:0007669"/>
    <property type="project" value="UniProtKB-KW"/>
</dbReference>
<evidence type="ECO:0000313" key="5">
    <source>
        <dbReference type="EMBL" id="CEO94659.1"/>
    </source>
</evidence>
<keyword evidence="4" id="KW-0489">Methyltransferase</keyword>
<organism evidence="4">
    <name type="scientific">Plasmodiophora brassicae</name>
    <name type="common">Clubroot disease agent</name>
    <dbReference type="NCBI Taxonomy" id="37360"/>
    <lineage>
        <taxon>Eukaryota</taxon>
        <taxon>Sar</taxon>
        <taxon>Rhizaria</taxon>
        <taxon>Endomyxa</taxon>
        <taxon>Phytomyxea</taxon>
        <taxon>Plasmodiophorida</taxon>
        <taxon>Plasmodiophoridae</taxon>
        <taxon>Plasmodiophora</taxon>
    </lineage>
</organism>
<reference evidence="6 8" key="3">
    <citation type="submission" date="2018-03" db="EMBL/GenBank/DDBJ databases">
        <authorList>
            <person name="Fogelqvist J."/>
        </authorList>
    </citation>
    <scope>NUCLEOTIDE SEQUENCE [LARGE SCALE GENOMIC DNA]</scope>
</reference>
<dbReference type="EMBL" id="JN106050">
    <property type="protein sequence ID" value="AFK13134.1"/>
    <property type="molecule type" value="mRNA"/>
</dbReference>
<keyword evidence="3" id="KW-0732">Signal</keyword>
<dbReference type="SMR" id="R4I7S9"/>
<dbReference type="Proteomes" id="UP000039324">
    <property type="component" value="Unassembled WGS sequence"/>
</dbReference>
<proteinExistence type="evidence at transcript level"/>
<reference evidence="5 7" key="2">
    <citation type="submission" date="2015-02" db="EMBL/GenBank/DDBJ databases">
        <authorList>
            <person name="Fogelqvist Johan"/>
        </authorList>
    </citation>
    <scope>NUCLEOTIDE SEQUENCE [LARGE SCALE GENOMIC DNA]</scope>
    <source>
        <strain evidence="5">E3</strain>
    </source>
</reference>
<evidence type="ECO:0000256" key="1">
    <source>
        <dbReference type="ARBA" id="ARBA00022723"/>
    </source>
</evidence>
<feature type="signal peptide" evidence="3">
    <location>
        <begin position="1"/>
        <end position="21"/>
    </location>
</feature>
<dbReference type="GO" id="GO:0032259">
    <property type="term" value="P:methylation"/>
    <property type="evidence" value="ECO:0007669"/>
    <property type="project" value="UniProtKB-KW"/>
</dbReference>
<feature type="chain" id="PRO_5010979089" evidence="3">
    <location>
        <begin position="22"/>
        <end position="377"/>
    </location>
</feature>
<keyword evidence="1" id="KW-0479">Metal-binding</keyword>
<dbReference type="InterPro" id="IPR005299">
    <property type="entry name" value="MeTrfase_7"/>
</dbReference>
<dbReference type="BRENDA" id="2.1.1.273">
    <property type="organism ID" value="14404"/>
</dbReference>
<evidence type="ECO:0000313" key="4">
    <source>
        <dbReference type="EMBL" id="AFK13134.1"/>
    </source>
</evidence>
<accession>R4I7S9</accession>
<evidence type="ECO:0000313" key="7">
    <source>
        <dbReference type="Proteomes" id="UP000039324"/>
    </source>
</evidence>
<dbReference type="SUPFAM" id="SSF53335">
    <property type="entry name" value="S-adenosyl-L-methionine-dependent methyltransferases"/>
    <property type="match status" value="1"/>
</dbReference>
<dbReference type="BRENDA" id="2.1.1.274">
    <property type="organism ID" value="14404"/>
</dbReference>
<evidence type="ECO:0000256" key="2">
    <source>
        <dbReference type="ARBA" id="ARBA00022842"/>
    </source>
</evidence>
<dbReference type="Proteomes" id="UP000290189">
    <property type="component" value="Unassembled WGS sequence"/>
</dbReference>
<name>R4I7S9_PLABS</name>
<dbReference type="GO" id="GO:0046872">
    <property type="term" value="F:metal ion binding"/>
    <property type="evidence" value="ECO:0007669"/>
    <property type="project" value="UniProtKB-KW"/>
</dbReference>
<dbReference type="InterPro" id="IPR029063">
    <property type="entry name" value="SAM-dependent_MTases_sf"/>
</dbReference>
<evidence type="ECO:0000313" key="8">
    <source>
        <dbReference type="Proteomes" id="UP000290189"/>
    </source>
</evidence>
<keyword evidence="2" id="KW-0460">Magnesium</keyword>
<gene>
    <name evidence="4" type="primary">BSMT</name>
    <name evidence="5" type="ORF">PBRA_000444</name>
    <name evidence="6" type="ORF">PLBR_LOCUS291</name>
</gene>
<evidence type="ECO:0000313" key="6">
    <source>
        <dbReference type="EMBL" id="SPQ93076.1"/>
    </source>
</evidence>
<dbReference type="Gene3D" id="1.10.1200.270">
    <property type="entry name" value="Methyltransferase, alpha-helical capping domain"/>
    <property type="match status" value="1"/>
</dbReference>
<evidence type="ECO:0000256" key="3">
    <source>
        <dbReference type="SAM" id="SignalP"/>
    </source>
</evidence>
<dbReference type="PANTHER" id="PTHR31009">
    <property type="entry name" value="S-ADENOSYL-L-METHIONINE:CARBOXYL METHYLTRANSFERASE FAMILY PROTEIN"/>
    <property type="match status" value="1"/>
</dbReference>
<dbReference type="EMBL" id="OVEO01000001">
    <property type="protein sequence ID" value="SPQ93076.1"/>
    <property type="molecule type" value="Genomic_DNA"/>
</dbReference>
<protein>
    <submittedName>
        <fullName evidence="4">Benzoic acid/salicylic acid methyltransferase</fullName>
    </submittedName>
</protein>
<reference evidence="4" key="1">
    <citation type="submission" date="2011-06" db="EMBL/GenBank/DDBJ databases">
        <title>SA metabolism during clubroot disease.</title>
        <authorList>
            <person name="Ludwig Mueller J."/>
            <person name="Juelke S."/>
            <person name="Geisz K."/>
            <person name="Mithofer A."/>
            <person name="Sola I."/>
            <person name="Rusak G."/>
            <person name="Bulman S."/>
        </authorList>
    </citation>
    <scope>NUCLEOTIDE SEQUENCE</scope>
</reference>
<keyword evidence="7" id="KW-1185">Reference proteome</keyword>
<sequence length="377" mass="42507">MPLPWLFPLLLSMYVPEPAAAMAGVVMAGDGEYNAASSGQAHSLMLMLPEILDDVRSRRGPVTIADYGCSQGRTSLTIFESILHACPGQSFTMFLIDQPGNDWATTRQMFSNWPVEPSTSTCFTSRHDIEAALAESNPSPIRIFLCGISFFEQVLPDGILDIAISGSALQWLSQRPHIGAEIGFLGGTTFRSLPQESRIGVEDAAAQDWERILRHRNRETKPGARMFYVIPGYNILSTYCPFTWHDYSSFMERTLTELLSSGTITHEQSFNAVQAVYFRSNAEFEAPFYAGHPAVDGMSLLRIDWRTFQNTDWDDDPDTFAWNYRRSLLAVVSNIWQTAFPEHVTTLLRERLLDDIKTNPLVYKDNWLQAYVTIAKH</sequence>
<keyword evidence="4" id="KW-0808">Transferase</keyword>
<dbReference type="Gene3D" id="3.40.50.150">
    <property type="entry name" value="Vaccinia Virus protein VP39"/>
    <property type="match status" value="1"/>
</dbReference>
<dbReference type="EMBL" id="CDSF01000001">
    <property type="protein sequence ID" value="CEO94659.1"/>
    <property type="molecule type" value="Genomic_DNA"/>
</dbReference>
<dbReference type="InterPro" id="IPR042086">
    <property type="entry name" value="MeTrfase_capping"/>
</dbReference>
<dbReference type="Pfam" id="PF03492">
    <property type="entry name" value="Methyltransf_7"/>
    <property type="match status" value="1"/>
</dbReference>
<keyword evidence="6" id="KW-0496">Mitochondrion</keyword>